<evidence type="ECO:0000256" key="3">
    <source>
        <dbReference type="ARBA" id="ARBA00022630"/>
    </source>
</evidence>
<dbReference type="GO" id="GO:0004497">
    <property type="term" value="F:monooxygenase activity"/>
    <property type="evidence" value="ECO:0007669"/>
    <property type="project" value="UniProtKB-KW"/>
</dbReference>
<keyword evidence="4" id="KW-0274">FAD</keyword>
<dbReference type="InterPro" id="IPR051104">
    <property type="entry name" value="FAD_monoxygenase"/>
</dbReference>
<dbReference type="PANTHER" id="PTHR46720:SF3">
    <property type="entry name" value="FAD-BINDING DOMAIN-CONTAINING PROTEIN-RELATED"/>
    <property type="match status" value="1"/>
</dbReference>
<keyword evidence="5" id="KW-0560">Oxidoreductase</keyword>
<keyword evidence="9" id="KW-1185">Reference proteome</keyword>
<dbReference type="InterPro" id="IPR002938">
    <property type="entry name" value="FAD-bd"/>
</dbReference>
<sequence length="343" mass="37881">MTVETQRRQNSCRHTSHLLIPPPHQRPCRAHRSKLQQALLKETNQSRIRVGRKLVSTSQLESGRLRLSFEGGYTDEVDLLIGADGIRSVVREFAFPDHSISHTGSTAYRGLARTSDALKTNGLEKAVIFWHGTGSKWIYTCPLGGDDLEVTVRIKEPYIDGEERVSGGQEASIRPVQDAFSGELSPPLRQLLNIVDRVQQFDFFAGPRLGSIVQHGSIALIGDASHPLSGAFGAGTGFALEDAYVLGGALEWAVEQGKPVSAGLEVFDRVRSPHYEALYGVLDQYGVAEGELASLGLSPQDEIKVRIDKVWNAEHDWMYYYQADTALEQELQKLSLESSELHS</sequence>
<evidence type="ECO:0000256" key="1">
    <source>
        <dbReference type="ARBA" id="ARBA00001974"/>
    </source>
</evidence>
<feature type="domain" description="FAD-binding" evidence="7">
    <location>
        <begin position="23"/>
        <end position="278"/>
    </location>
</feature>
<evidence type="ECO:0000256" key="2">
    <source>
        <dbReference type="ARBA" id="ARBA00007992"/>
    </source>
</evidence>
<organism evidence="8 9">
    <name type="scientific">Neonectria ditissima</name>
    <dbReference type="NCBI Taxonomy" id="78410"/>
    <lineage>
        <taxon>Eukaryota</taxon>
        <taxon>Fungi</taxon>
        <taxon>Dikarya</taxon>
        <taxon>Ascomycota</taxon>
        <taxon>Pezizomycotina</taxon>
        <taxon>Sordariomycetes</taxon>
        <taxon>Hypocreomycetidae</taxon>
        <taxon>Hypocreales</taxon>
        <taxon>Nectriaceae</taxon>
        <taxon>Neonectria</taxon>
    </lineage>
</organism>
<dbReference type="AlphaFoldDB" id="A0A0N8H890"/>
<evidence type="ECO:0000313" key="8">
    <source>
        <dbReference type="EMBL" id="KPM43908.1"/>
    </source>
</evidence>
<dbReference type="STRING" id="78410.A0A0N8H890"/>
<proteinExistence type="inferred from homology"/>
<dbReference type="InterPro" id="IPR036188">
    <property type="entry name" value="FAD/NAD-bd_sf"/>
</dbReference>
<dbReference type="Pfam" id="PF01494">
    <property type="entry name" value="FAD_binding_3"/>
    <property type="match status" value="1"/>
</dbReference>
<dbReference type="PRINTS" id="PR00420">
    <property type="entry name" value="RNGMNOXGNASE"/>
</dbReference>
<name>A0A0N8H890_9HYPO</name>
<evidence type="ECO:0000256" key="6">
    <source>
        <dbReference type="ARBA" id="ARBA00023033"/>
    </source>
</evidence>
<keyword evidence="3" id="KW-0285">Flavoprotein</keyword>
<dbReference type="PANTHER" id="PTHR46720">
    <property type="entry name" value="HYDROXYLASE, PUTATIVE (AFU_ORTHOLOGUE AFUA_3G01460)-RELATED"/>
    <property type="match status" value="1"/>
</dbReference>
<comment type="similarity">
    <text evidence="2">Belongs to the paxM FAD-dependent monooxygenase family.</text>
</comment>
<comment type="cofactor">
    <cofactor evidence="1">
        <name>FAD</name>
        <dbReference type="ChEBI" id="CHEBI:57692"/>
    </cofactor>
</comment>
<evidence type="ECO:0000256" key="4">
    <source>
        <dbReference type="ARBA" id="ARBA00022827"/>
    </source>
</evidence>
<evidence type="ECO:0000259" key="7">
    <source>
        <dbReference type="Pfam" id="PF01494"/>
    </source>
</evidence>
<gene>
    <name evidence="8" type="ORF">AK830_g2582</name>
</gene>
<dbReference type="SUPFAM" id="SSF51905">
    <property type="entry name" value="FAD/NAD(P)-binding domain"/>
    <property type="match status" value="1"/>
</dbReference>
<evidence type="ECO:0000256" key="5">
    <source>
        <dbReference type="ARBA" id="ARBA00023002"/>
    </source>
</evidence>
<protein>
    <recommendedName>
        <fullName evidence="7">FAD-binding domain-containing protein</fullName>
    </recommendedName>
</protein>
<dbReference type="GO" id="GO:0071949">
    <property type="term" value="F:FAD binding"/>
    <property type="evidence" value="ECO:0007669"/>
    <property type="project" value="InterPro"/>
</dbReference>
<accession>A0A0N8H890</accession>
<dbReference type="Gene3D" id="3.50.50.60">
    <property type="entry name" value="FAD/NAD(P)-binding domain"/>
    <property type="match status" value="1"/>
</dbReference>
<dbReference type="EMBL" id="LKCW01000025">
    <property type="protein sequence ID" value="KPM43908.1"/>
    <property type="molecule type" value="Genomic_DNA"/>
</dbReference>
<dbReference type="GO" id="GO:0044550">
    <property type="term" value="P:secondary metabolite biosynthetic process"/>
    <property type="evidence" value="ECO:0007669"/>
    <property type="project" value="TreeGrafter"/>
</dbReference>
<dbReference type="Proteomes" id="UP000050424">
    <property type="component" value="Unassembled WGS sequence"/>
</dbReference>
<evidence type="ECO:0000313" key="9">
    <source>
        <dbReference type="Proteomes" id="UP000050424"/>
    </source>
</evidence>
<keyword evidence="6" id="KW-0503">Monooxygenase</keyword>
<comment type="caution">
    <text evidence="8">The sequence shown here is derived from an EMBL/GenBank/DDBJ whole genome shotgun (WGS) entry which is preliminary data.</text>
</comment>
<dbReference type="OrthoDB" id="417877at2759"/>
<reference evidence="8 9" key="1">
    <citation type="submission" date="2015-09" db="EMBL/GenBank/DDBJ databases">
        <title>Draft genome of a European isolate of the apple canker pathogen Neonectria ditissima.</title>
        <authorList>
            <person name="Gomez-Cortecero A."/>
            <person name="Harrison R.J."/>
            <person name="Armitage A.D."/>
        </authorList>
    </citation>
    <scope>NUCLEOTIDE SEQUENCE [LARGE SCALE GENOMIC DNA]</scope>
    <source>
        <strain evidence="8 9">R09/05</strain>
    </source>
</reference>